<feature type="domain" description="VOC" evidence="2">
    <location>
        <begin position="5"/>
        <end position="117"/>
    </location>
</feature>
<dbReference type="PROSITE" id="PS51819">
    <property type="entry name" value="VOC"/>
    <property type="match status" value="1"/>
</dbReference>
<name>A0A2H1JM49_BREAU</name>
<feature type="region of interest" description="Disordered" evidence="1">
    <location>
        <begin position="95"/>
        <end position="117"/>
    </location>
</feature>
<dbReference type="Gene3D" id="3.10.180.10">
    <property type="entry name" value="2,3-Dihydroxybiphenyl 1,2-Dioxygenase, domain 1"/>
    <property type="match status" value="1"/>
</dbReference>
<evidence type="ECO:0000259" key="2">
    <source>
        <dbReference type="PROSITE" id="PS51819"/>
    </source>
</evidence>
<dbReference type="InterPro" id="IPR037523">
    <property type="entry name" value="VOC_core"/>
</dbReference>
<dbReference type="InterPro" id="IPR004360">
    <property type="entry name" value="Glyas_Fos-R_dOase_dom"/>
</dbReference>
<organism evidence="3 4">
    <name type="scientific">Brevibacterium aurantiacum</name>
    <dbReference type="NCBI Taxonomy" id="273384"/>
    <lineage>
        <taxon>Bacteria</taxon>
        <taxon>Bacillati</taxon>
        <taxon>Actinomycetota</taxon>
        <taxon>Actinomycetes</taxon>
        <taxon>Micrococcales</taxon>
        <taxon>Brevibacteriaceae</taxon>
        <taxon>Brevibacterium</taxon>
    </lineage>
</organism>
<dbReference type="EMBL" id="FXZI01000005">
    <property type="protein sequence ID" value="SMX88550.1"/>
    <property type="molecule type" value="Genomic_DNA"/>
</dbReference>
<dbReference type="AlphaFoldDB" id="A0A2H1JM49"/>
<sequence length="117" mass="12416">MAINTVKTLTVFVSDQDRARDFYVEALGLEVKTDQTFGDNRWLEVGAPEGTTLVLHKPFPGMSAGGGQGTILASDDLNADVSRLQAAGVIVEGPDEMPWGTQATFSDPDGNGYVLQG</sequence>
<dbReference type="InterPro" id="IPR029068">
    <property type="entry name" value="Glyas_Bleomycin-R_OHBP_Dase"/>
</dbReference>
<dbReference type="PANTHER" id="PTHR36437:SF2">
    <property type="entry name" value="GLYOXALASE_BLEOMYCIN RESISTANCE PROTEIN_DIOXYGENASE"/>
    <property type="match status" value="1"/>
</dbReference>
<dbReference type="Proteomes" id="UP000234300">
    <property type="component" value="Unassembled WGS sequence"/>
</dbReference>
<dbReference type="SUPFAM" id="SSF54593">
    <property type="entry name" value="Glyoxalase/Bleomycin resistance protein/Dihydroxybiphenyl dioxygenase"/>
    <property type="match status" value="1"/>
</dbReference>
<protein>
    <recommendedName>
        <fullName evidence="2">VOC domain-containing protein</fullName>
    </recommendedName>
</protein>
<dbReference type="RefSeq" id="WP_101556902.1">
    <property type="nucleotide sequence ID" value="NZ_FXZI01000005.1"/>
</dbReference>
<reference evidence="3 4" key="1">
    <citation type="submission" date="2017-03" db="EMBL/GenBank/DDBJ databases">
        <authorList>
            <person name="Afonso C.L."/>
            <person name="Miller P.J."/>
            <person name="Scott M.A."/>
            <person name="Spackman E."/>
            <person name="Goraichik I."/>
            <person name="Dimitrov K.M."/>
            <person name="Suarez D.L."/>
            <person name="Swayne D.E."/>
        </authorList>
    </citation>
    <scope>NUCLEOTIDE SEQUENCE [LARGE SCALE GENOMIC DNA]</scope>
    <source>
        <strain evidence="4">8(6)</strain>
    </source>
</reference>
<dbReference type="Pfam" id="PF00903">
    <property type="entry name" value="Glyoxalase"/>
    <property type="match status" value="1"/>
</dbReference>
<proteinExistence type="predicted"/>
<accession>A0A2H1JM49</accession>
<gene>
    <name evidence="3" type="ORF">BAURA86_01859</name>
</gene>
<evidence type="ECO:0000313" key="4">
    <source>
        <dbReference type="Proteomes" id="UP000234300"/>
    </source>
</evidence>
<dbReference type="PANTHER" id="PTHR36437">
    <property type="entry name" value="GLYOXALASE/BLEOMYCIN RESISTANCE PROTEIN/DIOXYGENASE"/>
    <property type="match status" value="1"/>
</dbReference>
<evidence type="ECO:0000313" key="3">
    <source>
        <dbReference type="EMBL" id="SMX88550.1"/>
    </source>
</evidence>
<evidence type="ECO:0000256" key="1">
    <source>
        <dbReference type="SAM" id="MobiDB-lite"/>
    </source>
</evidence>